<organism evidence="1 2">
    <name type="scientific">Conidiobolus coronatus (strain ATCC 28846 / CBS 209.66 / NRRL 28638)</name>
    <name type="common">Delacroixia coronata</name>
    <dbReference type="NCBI Taxonomy" id="796925"/>
    <lineage>
        <taxon>Eukaryota</taxon>
        <taxon>Fungi</taxon>
        <taxon>Fungi incertae sedis</taxon>
        <taxon>Zoopagomycota</taxon>
        <taxon>Entomophthoromycotina</taxon>
        <taxon>Entomophthoromycetes</taxon>
        <taxon>Entomophthorales</taxon>
        <taxon>Ancylistaceae</taxon>
        <taxon>Conidiobolus</taxon>
    </lineage>
</organism>
<name>A0A137NRF8_CONC2</name>
<proteinExistence type="predicted"/>
<keyword evidence="2" id="KW-1185">Reference proteome</keyword>
<dbReference type="Proteomes" id="UP000070444">
    <property type="component" value="Unassembled WGS sequence"/>
</dbReference>
<gene>
    <name evidence="1" type="ORF">CONCODRAFT_13072</name>
</gene>
<accession>A0A137NRF8</accession>
<evidence type="ECO:0000313" key="1">
    <source>
        <dbReference type="EMBL" id="KXN65356.1"/>
    </source>
</evidence>
<sequence>MEMKYMLDHKIPSNPLPLLTIVTLALDTSVIQSDTLAVLAANDTVPIALPTSITPILPEIGKVSIVTPAALHNPPILISDEVDFNVSIDNNNNPIVQGSYSPNRELSLIGTGRPYSKQHIIKLPSRELALSSIPRHPIKKKLRPPINAYT</sequence>
<reference evidence="1 2" key="1">
    <citation type="journal article" date="2015" name="Genome Biol. Evol.">
        <title>Phylogenomic analyses indicate that early fungi evolved digesting cell walls of algal ancestors of land plants.</title>
        <authorList>
            <person name="Chang Y."/>
            <person name="Wang S."/>
            <person name="Sekimoto S."/>
            <person name="Aerts A.L."/>
            <person name="Choi C."/>
            <person name="Clum A."/>
            <person name="LaButti K.M."/>
            <person name="Lindquist E.A."/>
            <person name="Yee Ngan C."/>
            <person name="Ohm R.A."/>
            <person name="Salamov A.A."/>
            <person name="Grigoriev I.V."/>
            <person name="Spatafora J.W."/>
            <person name="Berbee M.L."/>
        </authorList>
    </citation>
    <scope>NUCLEOTIDE SEQUENCE [LARGE SCALE GENOMIC DNA]</scope>
    <source>
        <strain evidence="1 2">NRRL 28638</strain>
    </source>
</reference>
<protein>
    <submittedName>
        <fullName evidence="1">Uncharacterized protein</fullName>
    </submittedName>
</protein>
<dbReference type="AlphaFoldDB" id="A0A137NRF8"/>
<evidence type="ECO:0000313" key="2">
    <source>
        <dbReference type="Proteomes" id="UP000070444"/>
    </source>
</evidence>
<dbReference type="EMBL" id="KQ964900">
    <property type="protein sequence ID" value="KXN65356.1"/>
    <property type="molecule type" value="Genomic_DNA"/>
</dbReference>